<feature type="compositionally biased region" description="Acidic residues" evidence="1">
    <location>
        <begin position="49"/>
        <end position="60"/>
    </location>
</feature>
<protein>
    <submittedName>
        <fullName evidence="2">Uncharacterized protein</fullName>
    </submittedName>
</protein>
<feature type="compositionally biased region" description="Polar residues" evidence="1">
    <location>
        <begin position="25"/>
        <end position="45"/>
    </location>
</feature>
<evidence type="ECO:0000313" key="2">
    <source>
        <dbReference type="EMBL" id="PPQ77450.1"/>
    </source>
</evidence>
<dbReference type="Proteomes" id="UP000284706">
    <property type="component" value="Unassembled WGS sequence"/>
</dbReference>
<keyword evidence="3" id="KW-1185">Reference proteome</keyword>
<proteinExistence type="predicted"/>
<organism evidence="2 3">
    <name type="scientific">Gymnopilus dilepis</name>
    <dbReference type="NCBI Taxonomy" id="231916"/>
    <lineage>
        <taxon>Eukaryota</taxon>
        <taxon>Fungi</taxon>
        <taxon>Dikarya</taxon>
        <taxon>Basidiomycota</taxon>
        <taxon>Agaricomycotina</taxon>
        <taxon>Agaricomycetes</taxon>
        <taxon>Agaricomycetidae</taxon>
        <taxon>Agaricales</taxon>
        <taxon>Agaricineae</taxon>
        <taxon>Hymenogastraceae</taxon>
        <taxon>Gymnopilus</taxon>
    </lineage>
</organism>
<dbReference type="EMBL" id="NHYE01005084">
    <property type="protein sequence ID" value="PPQ77450.1"/>
    <property type="molecule type" value="Genomic_DNA"/>
</dbReference>
<comment type="caution">
    <text evidence="2">The sequence shown here is derived from an EMBL/GenBank/DDBJ whole genome shotgun (WGS) entry which is preliminary data.</text>
</comment>
<gene>
    <name evidence="2" type="ORF">CVT26_005812</name>
</gene>
<sequence>MYVHQVFPYSMRDKIFNSAAEDISGDSSSEGYQQPEGNESSQSSKAADGSEDEEMLDVSE</sequence>
<dbReference type="InParanoid" id="A0A409WG75"/>
<accession>A0A409WG75</accession>
<reference evidence="2 3" key="1">
    <citation type="journal article" date="2018" name="Evol. Lett.">
        <title>Horizontal gene cluster transfer increased hallucinogenic mushroom diversity.</title>
        <authorList>
            <person name="Reynolds H.T."/>
            <person name="Vijayakumar V."/>
            <person name="Gluck-Thaler E."/>
            <person name="Korotkin H.B."/>
            <person name="Matheny P.B."/>
            <person name="Slot J.C."/>
        </authorList>
    </citation>
    <scope>NUCLEOTIDE SEQUENCE [LARGE SCALE GENOMIC DNA]</scope>
    <source>
        <strain evidence="2 3">SRW20</strain>
    </source>
</reference>
<name>A0A409WG75_9AGAR</name>
<dbReference type="AlphaFoldDB" id="A0A409WG75"/>
<feature type="region of interest" description="Disordered" evidence="1">
    <location>
        <begin position="20"/>
        <end position="60"/>
    </location>
</feature>
<evidence type="ECO:0000313" key="3">
    <source>
        <dbReference type="Proteomes" id="UP000284706"/>
    </source>
</evidence>
<evidence type="ECO:0000256" key="1">
    <source>
        <dbReference type="SAM" id="MobiDB-lite"/>
    </source>
</evidence>